<dbReference type="Gene3D" id="1.10.10.10">
    <property type="entry name" value="Winged helix-like DNA-binding domain superfamily/Winged helix DNA-binding domain"/>
    <property type="match status" value="1"/>
</dbReference>
<evidence type="ECO:0000256" key="5">
    <source>
        <dbReference type="ARBA" id="ARBA00023163"/>
    </source>
</evidence>
<dbReference type="GO" id="GO:0032993">
    <property type="term" value="C:protein-DNA complex"/>
    <property type="evidence" value="ECO:0007669"/>
    <property type="project" value="TreeGrafter"/>
</dbReference>
<evidence type="ECO:0000256" key="8">
    <source>
        <dbReference type="SAM" id="MobiDB-lite"/>
    </source>
</evidence>
<name>A0A4R6RR08_9BURK</name>
<evidence type="ECO:0000259" key="9">
    <source>
        <dbReference type="PROSITE" id="PS50110"/>
    </source>
</evidence>
<evidence type="ECO:0000256" key="3">
    <source>
        <dbReference type="ARBA" id="ARBA00023015"/>
    </source>
</evidence>
<dbReference type="EMBL" id="SNXW01000001">
    <property type="protein sequence ID" value="TDP88336.1"/>
    <property type="molecule type" value="Genomic_DNA"/>
</dbReference>
<dbReference type="InterPro" id="IPR036388">
    <property type="entry name" value="WH-like_DNA-bd_sf"/>
</dbReference>
<evidence type="ECO:0000313" key="11">
    <source>
        <dbReference type="EMBL" id="TDP88336.1"/>
    </source>
</evidence>
<proteinExistence type="predicted"/>
<dbReference type="Gene3D" id="6.10.250.690">
    <property type="match status" value="1"/>
</dbReference>
<evidence type="ECO:0000256" key="4">
    <source>
        <dbReference type="ARBA" id="ARBA00023125"/>
    </source>
</evidence>
<dbReference type="Gene3D" id="3.40.50.2300">
    <property type="match status" value="1"/>
</dbReference>
<feature type="DNA-binding region" description="OmpR/PhoB-type" evidence="7">
    <location>
        <begin position="165"/>
        <end position="262"/>
    </location>
</feature>
<keyword evidence="3" id="KW-0805">Transcription regulation</keyword>
<dbReference type="SMART" id="SM00862">
    <property type="entry name" value="Trans_reg_C"/>
    <property type="match status" value="1"/>
</dbReference>
<dbReference type="AlphaFoldDB" id="A0A4R6RR08"/>
<feature type="domain" description="OmpR/PhoB-type" evidence="10">
    <location>
        <begin position="165"/>
        <end position="262"/>
    </location>
</feature>
<dbReference type="InterPro" id="IPR011006">
    <property type="entry name" value="CheY-like_superfamily"/>
</dbReference>
<accession>A0A4R6RR08</accession>
<dbReference type="SUPFAM" id="SSF46894">
    <property type="entry name" value="C-terminal effector domain of the bipartite response regulators"/>
    <property type="match status" value="1"/>
</dbReference>
<evidence type="ECO:0000256" key="2">
    <source>
        <dbReference type="ARBA" id="ARBA00023012"/>
    </source>
</evidence>
<evidence type="ECO:0000259" key="10">
    <source>
        <dbReference type="PROSITE" id="PS51755"/>
    </source>
</evidence>
<dbReference type="GO" id="GO:0000156">
    <property type="term" value="F:phosphorelay response regulator activity"/>
    <property type="evidence" value="ECO:0007669"/>
    <property type="project" value="TreeGrafter"/>
</dbReference>
<comment type="caution">
    <text evidence="11">The sequence shown here is derived from an EMBL/GenBank/DDBJ whole genome shotgun (WGS) entry which is preliminary data.</text>
</comment>
<feature type="region of interest" description="Disordered" evidence="8">
    <location>
        <begin position="1"/>
        <end position="33"/>
    </location>
</feature>
<keyword evidence="12" id="KW-1185">Reference proteome</keyword>
<reference evidence="11 12" key="1">
    <citation type="submission" date="2019-03" db="EMBL/GenBank/DDBJ databases">
        <title>Genomic Encyclopedia of Type Strains, Phase IV (KMG-IV): sequencing the most valuable type-strain genomes for metagenomic binning, comparative biology and taxonomic classification.</title>
        <authorList>
            <person name="Goeker M."/>
        </authorList>
    </citation>
    <scope>NUCLEOTIDE SEQUENCE [LARGE SCALE GENOMIC DNA]</scope>
    <source>
        <strain evidence="11 12">DSM 11901</strain>
    </source>
</reference>
<dbReference type="InterPro" id="IPR001789">
    <property type="entry name" value="Sig_transdc_resp-reg_receiver"/>
</dbReference>
<dbReference type="InterPro" id="IPR001867">
    <property type="entry name" value="OmpR/PhoB-type_DNA-bd"/>
</dbReference>
<sequence length="267" mass="29120">MSALPHAPLPPLPPDDGRDGRDGRSTGGTGDTQTPALVFVVEDDLAIARLVLSVLADFGFSAEGFSTGAAALRRLQTLKPDLCIVDLGLPDMDGLELIRQISQQSHAGVLILTGRGHTVDRVMGLELGGDDYVTKPFEPRELVARVRSILRRRAPRTGLVTGTPRRYASFSGWTLDCAANLLRADDGTEHLLGVAEVQVLRAFLERPHQILSREQLVGHRGLSPTDRSIDVRISRLRRKIEPDPMEPRTIKTVYGAGYVFSASVTWS</sequence>
<feature type="compositionally biased region" description="Basic and acidic residues" evidence="8">
    <location>
        <begin position="15"/>
        <end position="24"/>
    </location>
</feature>
<feature type="modified residue" description="4-aspartylphosphate" evidence="6">
    <location>
        <position position="86"/>
    </location>
</feature>
<dbReference type="InterPro" id="IPR039420">
    <property type="entry name" value="WalR-like"/>
</dbReference>
<dbReference type="PROSITE" id="PS51755">
    <property type="entry name" value="OMPR_PHOB"/>
    <property type="match status" value="1"/>
</dbReference>
<dbReference type="SUPFAM" id="SSF52172">
    <property type="entry name" value="CheY-like"/>
    <property type="match status" value="1"/>
</dbReference>
<dbReference type="CDD" id="cd00383">
    <property type="entry name" value="trans_reg_C"/>
    <property type="match status" value="1"/>
</dbReference>
<dbReference type="Pfam" id="PF00486">
    <property type="entry name" value="Trans_reg_C"/>
    <property type="match status" value="1"/>
</dbReference>
<dbReference type="Pfam" id="PF00072">
    <property type="entry name" value="Response_reg"/>
    <property type="match status" value="1"/>
</dbReference>
<dbReference type="SMART" id="SM00448">
    <property type="entry name" value="REC"/>
    <property type="match status" value="1"/>
</dbReference>
<keyword evidence="1 6" id="KW-0597">Phosphoprotein</keyword>
<dbReference type="PANTHER" id="PTHR48111">
    <property type="entry name" value="REGULATOR OF RPOS"/>
    <property type="match status" value="1"/>
</dbReference>
<keyword evidence="5" id="KW-0804">Transcription</keyword>
<dbReference type="RefSeq" id="WP_133605957.1">
    <property type="nucleotide sequence ID" value="NZ_JBASTO010000249.1"/>
</dbReference>
<evidence type="ECO:0000313" key="12">
    <source>
        <dbReference type="Proteomes" id="UP000294593"/>
    </source>
</evidence>
<gene>
    <name evidence="11" type="ORF">EV672_101482</name>
</gene>
<protein>
    <submittedName>
        <fullName evidence="11">DNA-binding response OmpR family regulator</fullName>
    </submittedName>
</protein>
<dbReference type="GO" id="GO:0006355">
    <property type="term" value="P:regulation of DNA-templated transcription"/>
    <property type="evidence" value="ECO:0007669"/>
    <property type="project" value="InterPro"/>
</dbReference>
<keyword evidence="4 7" id="KW-0238">DNA-binding</keyword>
<dbReference type="PANTHER" id="PTHR48111:SF4">
    <property type="entry name" value="DNA-BINDING DUAL TRANSCRIPTIONAL REGULATOR OMPR"/>
    <property type="match status" value="1"/>
</dbReference>
<organism evidence="11 12">
    <name type="scientific">Aquabacterium commune</name>
    <dbReference type="NCBI Taxonomy" id="70586"/>
    <lineage>
        <taxon>Bacteria</taxon>
        <taxon>Pseudomonadati</taxon>
        <taxon>Pseudomonadota</taxon>
        <taxon>Betaproteobacteria</taxon>
        <taxon>Burkholderiales</taxon>
        <taxon>Aquabacterium</taxon>
    </lineage>
</organism>
<dbReference type="GO" id="GO:0000976">
    <property type="term" value="F:transcription cis-regulatory region binding"/>
    <property type="evidence" value="ECO:0007669"/>
    <property type="project" value="TreeGrafter"/>
</dbReference>
<evidence type="ECO:0000256" key="6">
    <source>
        <dbReference type="PROSITE-ProRule" id="PRU00169"/>
    </source>
</evidence>
<evidence type="ECO:0000256" key="7">
    <source>
        <dbReference type="PROSITE-ProRule" id="PRU01091"/>
    </source>
</evidence>
<evidence type="ECO:0000256" key="1">
    <source>
        <dbReference type="ARBA" id="ARBA00022553"/>
    </source>
</evidence>
<feature type="domain" description="Response regulatory" evidence="9">
    <location>
        <begin position="37"/>
        <end position="150"/>
    </location>
</feature>
<dbReference type="InterPro" id="IPR016032">
    <property type="entry name" value="Sig_transdc_resp-reg_C-effctor"/>
</dbReference>
<keyword evidence="2" id="KW-0902">Two-component regulatory system</keyword>
<dbReference type="PROSITE" id="PS50110">
    <property type="entry name" value="RESPONSE_REGULATORY"/>
    <property type="match status" value="1"/>
</dbReference>
<dbReference type="Proteomes" id="UP000294593">
    <property type="component" value="Unassembled WGS sequence"/>
</dbReference>
<dbReference type="OrthoDB" id="165980at2"/>
<dbReference type="GO" id="GO:0005829">
    <property type="term" value="C:cytosol"/>
    <property type="evidence" value="ECO:0007669"/>
    <property type="project" value="TreeGrafter"/>
</dbReference>